<feature type="domain" description="C5a peptidase/Subtilisin-like protease SBT2-like Fn3-like" evidence="15">
    <location>
        <begin position="608"/>
        <end position="709"/>
    </location>
</feature>
<feature type="region of interest" description="Disordered" evidence="11">
    <location>
        <begin position="62"/>
        <end position="86"/>
    </location>
</feature>
<keyword evidence="17" id="KW-1185">Reference proteome</keyword>
<dbReference type="PROSITE" id="PS00138">
    <property type="entry name" value="SUBTILASE_SER"/>
    <property type="match status" value="1"/>
</dbReference>
<dbReference type="PROSITE" id="PS51892">
    <property type="entry name" value="SUBTILASE"/>
    <property type="match status" value="1"/>
</dbReference>
<evidence type="ECO:0000256" key="6">
    <source>
        <dbReference type="ARBA" id="ARBA00022801"/>
    </source>
</evidence>
<evidence type="ECO:0000256" key="5">
    <source>
        <dbReference type="ARBA" id="ARBA00022729"/>
    </source>
</evidence>
<evidence type="ECO:0000259" key="13">
    <source>
        <dbReference type="Pfam" id="PF00082"/>
    </source>
</evidence>
<evidence type="ECO:0000256" key="12">
    <source>
        <dbReference type="SAM" id="SignalP"/>
    </source>
</evidence>
<keyword evidence="4 9" id="KW-0645">Protease</keyword>
<dbReference type="PANTHER" id="PTHR43806:SF66">
    <property type="entry name" value="SERIN ENDOPEPTIDASE"/>
    <property type="match status" value="1"/>
</dbReference>
<gene>
    <name evidence="16" type="ORF">HNR10_001981</name>
</gene>
<evidence type="ECO:0000256" key="10">
    <source>
        <dbReference type="RuleBase" id="RU003355"/>
    </source>
</evidence>
<dbReference type="Proteomes" id="UP000572051">
    <property type="component" value="Unassembled WGS sequence"/>
</dbReference>
<keyword evidence="3" id="KW-0964">Secreted</keyword>
<dbReference type="CDD" id="cd07489">
    <property type="entry name" value="Peptidases_S8_5"/>
    <property type="match status" value="1"/>
</dbReference>
<dbReference type="InterPro" id="IPR022398">
    <property type="entry name" value="Peptidase_S8_His-AS"/>
</dbReference>
<dbReference type="Pfam" id="PF00082">
    <property type="entry name" value="Peptidase_S8"/>
    <property type="match status" value="1"/>
</dbReference>
<keyword evidence="7 9" id="KW-0720">Serine protease</keyword>
<evidence type="ECO:0000259" key="14">
    <source>
        <dbReference type="Pfam" id="PF02225"/>
    </source>
</evidence>
<feature type="active site" description="Charge relay system" evidence="8 9">
    <location>
        <position position="227"/>
    </location>
</feature>
<dbReference type="GO" id="GO:0005615">
    <property type="term" value="C:extracellular space"/>
    <property type="evidence" value="ECO:0007669"/>
    <property type="project" value="TreeGrafter"/>
</dbReference>
<feature type="active site" description="Charge relay system" evidence="8 9">
    <location>
        <position position="532"/>
    </location>
</feature>
<evidence type="ECO:0000256" key="11">
    <source>
        <dbReference type="SAM" id="MobiDB-lite"/>
    </source>
</evidence>
<keyword evidence="6 9" id="KW-0378">Hydrolase</keyword>
<dbReference type="AlphaFoldDB" id="A0A7Z0EL46"/>
<dbReference type="GO" id="GO:0004252">
    <property type="term" value="F:serine-type endopeptidase activity"/>
    <property type="evidence" value="ECO:0007669"/>
    <property type="project" value="UniProtKB-UniRule"/>
</dbReference>
<dbReference type="Gene3D" id="3.40.50.200">
    <property type="entry name" value="Peptidase S8/S53 domain"/>
    <property type="match status" value="1"/>
</dbReference>
<dbReference type="InterPro" id="IPR000209">
    <property type="entry name" value="Peptidase_S8/S53_dom"/>
</dbReference>
<evidence type="ECO:0000256" key="2">
    <source>
        <dbReference type="ARBA" id="ARBA00022512"/>
    </source>
</evidence>
<dbReference type="InterPro" id="IPR034187">
    <property type="entry name" value="Peptidases_S8_5"/>
</dbReference>
<comment type="caution">
    <text evidence="16">The sequence shown here is derived from an EMBL/GenBank/DDBJ whole genome shotgun (WGS) entry which is preliminary data.</text>
</comment>
<proteinExistence type="inferred from homology"/>
<feature type="region of interest" description="Disordered" evidence="11">
    <location>
        <begin position="201"/>
        <end position="227"/>
    </location>
</feature>
<dbReference type="GO" id="GO:0006508">
    <property type="term" value="P:proteolysis"/>
    <property type="evidence" value="ECO:0007669"/>
    <property type="project" value="UniProtKB-KW"/>
</dbReference>
<protein>
    <submittedName>
        <fullName evidence="16">Subtilisin family serine protease</fullName>
    </submittedName>
</protein>
<dbReference type="PROSITE" id="PS00137">
    <property type="entry name" value="SUBTILASE_HIS"/>
    <property type="match status" value="1"/>
</dbReference>
<dbReference type="InterPro" id="IPR015500">
    <property type="entry name" value="Peptidase_S8_subtilisin-rel"/>
</dbReference>
<evidence type="ECO:0000256" key="8">
    <source>
        <dbReference type="PIRSR" id="PIRSR615500-1"/>
    </source>
</evidence>
<keyword evidence="5 12" id="KW-0732">Signal</keyword>
<evidence type="ECO:0000256" key="9">
    <source>
        <dbReference type="PROSITE-ProRule" id="PRU01240"/>
    </source>
</evidence>
<evidence type="ECO:0000256" key="3">
    <source>
        <dbReference type="ARBA" id="ARBA00022525"/>
    </source>
</evidence>
<dbReference type="InterPro" id="IPR036852">
    <property type="entry name" value="Peptidase_S8/S53_dom_sf"/>
</dbReference>
<comment type="similarity">
    <text evidence="1 9 10">Belongs to the peptidase S8 family.</text>
</comment>
<feature type="domain" description="PA" evidence="14">
    <location>
        <begin position="378"/>
        <end position="454"/>
    </location>
</feature>
<sequence length="885" mass="92001">MVSHRSRLASLAGLTLLAGLTTAAPAVADDDSELAPLHPAPSAETGEMTHQADNLWFIELESPPASEGTSPSEVEDEQEEFRADADEQGLEYTERLAFGELWNGLSVEMDDAQVGNAREIPGVSAIYPVMRYEIPGADDSAPDLDTALAMTGADIGQNELGLTGEGLRVAVMDTGIDYTHPDLGGPGPFPTDRVATGHDFVGDDFDASHPATSTPAPDDDPQDCHGHGTHVAGIVGAEGEVTGVAPDVEFGAYKVFGCSGSTTADIMIAAMETALADDMDVLNMSIGSSHSWPQYPTATASDNLVDEGMVVVASIGNEGDTGLYSAGAPGLGANVIGVASYDNTHVQAASVVASPSGESLAYMEMGAAAPPPASGTTDELVYIGRGCLSAGDTLEGDPAGATALMVRGACTFAEKYDAAVDAGATGVVMYNNVPGMFAGGGITDRGPFSIGVSDASGAHLRELLDAGETVTLDWTDESVSTPNPTGGLISSFSSYGMSPDLDLKPDIGAPGGLINSTYPMDQGGYATISGTSMSSPHVAGGVALLLQARPELAAHDVRTVLQNSADPRNWWGNPGLGLLDNAHRQGAGMMDIPGAVLATTTVTPGKLSLGATEGTVSETVTITNDGDEEAVYTLAHEAALGTHGSTFTPEFNADSAEVSFDTDTVTVPAGGSAEVEVTVTPPARDYEQMLYGGYVSVTGDDGTTYRVPYAAYNGDYQEIEAMTPITDGDGTVHELPWLTKITGCEVFEGLECAAADGGTFANQPDGATYSMDWVDGLPDVPYVIAHFDHHVTRLEMVVVDERTGRPVHPRRNVAVDVSHVNRSATSTSFFSYAWDGTVTDSHGRVKDVRDGDYRLEARALKALGDPDDPADWETWTSPVITIARG</sequence>
<keyword evidence="2" id="KW-0134">Cell wall</keyword>
<dbReference type="InterPro" id="IPR023828">
    <property type="entry name" value="Peptidase_S8_Ser-AS"/>
</dbReference>
<dbReference type="GO" id="GO:0016020">
    <property type="term" value="C:membrane"/>
    <property type="evidence" value="ECO:0007669"/>
    <property type="project" value="InterPro"/>
</dbReference>
<accession>A0A7Z0EL46</accession>
<dbReference type="SUPFAM" id="SSF52025">
    <property type="entry name" value="PA domain"/>
    <property type="match status" value="1"/>
</dbReference>
<dbReference type="Gene3D" id="2.60.40.1710">
    <property type="entry name" value="Subtilisin-like superfamily"/>
    <property type="match status" value="1"/>
</dbReference>
<dbReference type="SUPFAM" id="SSF52743">
    <property type="entry name" value="Subtilisin-like"/>
    <property type="match status" value="1"/>
</dbReference>
<dbReference type="Gene3D" id="3.50.30.30">
    <property type="match status" value="1"/>
</dbReference>
<dbReference type="PANTHER" id="PTHR43806">
    <property type="entry name" value="PEPTIDASE S8"/>
    <property type="match status" value="1"/>
</dbReference>
<feature type="signal peptide" evidence="12">
    <location>
        <begin position="1"/>
        <end position="28"/>
    </location>
</feature>
<dbReference type="InterPro" id="IPR003137">
    <property type="entry name" value="PA_domain"/>
</dbReference>
<name>A0A7Z0EL46_9ACTN</name>
<dbReference type="PROSITE" id="PS00136">
    <property type="entry name" value="SUBTILASE_ASP"/>
    <property type="match status" value="1"/>
</dbReference>
<dbReference type="InterPro" id="IPR050131">
    <property type="entry name" value="Peptidase_S8_subtilisin-like"/>
</dbReference>
<evidence type="ECO:0000313" key="16">
    <source>
        <dbReference type="EMBL" id="NYJ34100.1"/>
    </source>
</evidence>
<dbReference type="EMBL" id="JACCFS010000001">
    <property type="protein sequence ID" value="NYJ34100.1"/>
    <property type="molecule type" value="Genomic_DNA"/>
</dbReference>
<evidence type="ECO:0000256" key="7">
    <source>
        <dbReference type="ARBA" id="ARBA00022825"/>
    </source>
</evidence>
<dbReference type="InterPro" id="IPR010435">
    <property type="entry name" value="C5a/SBT2-like_Fn3"/>
</dbReference>
<evidence type="ECO:0000256" key="1">
    <source>
        <dbReference type="ARBA" id="ARBA00011073"/>
    </source>
</evidence>
<dbReference type="InterPro" id="IPR023827">
    <property type="entry name" value="Peptidase_S8_Asp-AS"/>
</dbReference>
<evidence type="ECO:0000256" key="4">
    <source>
        <dbReference type="ARBA" id="ARBA00022670"/>
    </source>
</evidence>
<reference evidence="16 17" key="1">
    <citation type="submission" date="2020-07" db="EMBL/GenBank/DDBJ databases">
        <title>Sequencing the genomes of 1000 actinobacteria strains.</title>
        <authorList>
            <person name="Klenk H.-P."/>
        </authorList>
    </citation>
    <scope>NUCLEOTIDE SEQUENCE [LARGE SCALE GENOMIC DNA]</scope>
    <source>
        <strain evidence="16 17">DSM 44442</strain>
    </source>
</reference>
<evidence type="ECO:0000313" key="17">
    <source>
        <dbReference type="Proteomes" id="UP000572051"/>
    </source>
</evidence>
<organism evidence="16 17">
    <name type="scientific">Nocardiopsis aegyptia</name>
    <dbReference type="NCBI Taxonomy" id="220378"/>
    <lineage>
        <taxon>Bacteria</taxon>
        <taxon>Bacillati</taxon>
        <taxon>Actinomycetota</taxon>
        <taxon>Actinomycetes</taxon>
        <taxon>Streptosporangiales</taxon>
        <taxon>Nocardiopsidaceae</taxon>
        <taxon>Nocardiopsis</taxon>
    </lineage>
</organism>
<feature type="domain" description="Peptidase S8/S53" evidence="13">
    <location>
        <begin position="164"/>
        <end position="573"/>
    </location>
</feature>
<dbReference type="InterPro" id="IPR046450">
    <property type="entry name" value="PA_dom_sf"/>
</dbReference>
<dbReference type="Pfam" id="PF02225">
    <property type="entry name" value="PA"/>
    <property type="match status" value="1"/>
</dbReference>
<dbReference type="Pfam" id="PF06280">
    <property type="entry name" value="fn3_5"/>
    <property type="match status" value="1"/>
</dbReference>
<dbReference type="RefSeq" id="WP_179822576.1">
    <property type="nucleotide sequence ID" value="NZ_JACCFS010000001.1"/>
</dbReference>
<feature type="chain" id="PRO_5031483307" evidence="12">
    <location>
        <begin position="29"/>
        <end position="885"/>
    </location>
</feature>
<dbReference type="PRINTS" id="PR00723">
    <property type="entry name" value="SUBTILISIN"/>
</dbReference>
<evidence type="ECO:0000259" key="15">
    <source>
        <dbReference type="Pfam" id="PF06280"/>
    </source>
</evidence>
<feature type="active site" description="Charge relay system" evidence="8 9">
    <location>
        <position position="173"/>
    </location>
</feature>